<evidence type="ECO:0000259" key="6">
    <source>
        <dbReference type="Pfam" id="PF08100"/>
    </source>
</evidence>
<feature type="active site" description="Proton acceptor" evidence="4">
    <location>
        <position position="240"/>
    </location>
</feature>
<dbReference type="GO" id="GO:0046983">
    <property type="term" value="F:protein dimerization activity"/>
    <property type="evidence" value="ECO:0007669"/>
    <property type="project" value="InterPro"/>
</dbReference>
<name>A0A7H0IPW6_9ACTN</name>
<dbReference type="EMBL" id="CP060828">
    <property type="protein sequence ID" value="QNP74832.1"/>
    <property type="molecule type" value="Genomic_DNA"/>
</dbReference>
<proteinExistence type="predicted"/>
<evidence type="ECO:0000259" key="5">
    <source>
        <dbReference type="Pfam" id="PF00891"/>
    </source>
</evidence>
<reference evidence="7 8" key="1">
    <citation type="submission" date="2020-08" db="EMBL/GenBank/DDBJ databases">
        <title>A novel species.</title>
        <authorList>
            <person name="Gao J."/>
        </authorList>
    </citation>
    <scope>NUCLEOTIDE SEQUENCE [LARGE SCALE GENOMIC DNA]</scope>
    <source>
        <strain evidence="7 8">CRXT-G-22</strain>
    </source>
</reference>
<dbReference type="PANTHER" id="PTHR43712">
    <property type="entry name" value="PUTATIVE (AFU_ORTHOLOGUE AFUA_4G14580)-RELATED"/>
    <property type="match status" value="1"/>
</dbReference>
<dbReference type="GO" id="GO:0008171">
    <property type="term" value="F:O-methyltransferase activity"/>
    <property type="evidence" value="ECO:0007669"/>
    <property type="project" value="InterPro"/>
</dbReference>
<dbReference type="InterPro" id="IPR036388">
    <property type="entry name" value="WH-like_DNA-bd_sf"/>
</dbReference>
<dbReference type="PROSITE" id="PS51683">
    <property type="entry name" value="SAM_OMT_II"/>
    <property type="match status" value="1"/>
</dbReference>
<dbReference type="InterPro" id="IPR016461">
    <property type="entry name" value="COMT-like"/>
</dbReference>
<dbReference type="Gene3D" id="1.10.10.10">
    <property type="entry name" value="Winged helix-like DNA-binding domain superfamily/Winged helix DNA-binding domain"/>
    <property type="match status" value="1"/>
</dbReference>
<protein>
    <submittedName>
        <fullName evidence="7">Methyltransferase</fullName>
    </submittedName>
</protein>
<dbReference type="InterPro" id="IPR029063">
    <property type="entry name" value="SAM-dependent_MTases_sf"/>
</dbReference>
<dbReference type="PIRSF" id="PIRSF005739">
    <property type="entry name" value="O-mtase"/>
    <property type="match status" value="1"/>
</dbReference>
<dbReference type="RefSeq" id="WP_187751756.1">
    <property type="nucleotide sequence ID" value="NZ_CP060828.1"/>
</dbReference>
<dbReference type="GO" id="GO:0032259">
    <property type="term" value="P:methylation"/>
    <property type="evidence" value="ECO:0007669"/>
    <property type="project" value="UniProtKB-KW"/>
</dbReference>
<evidence type="ECO:0000256" key="2">
    <source>
        <dbReference type="ARBA" id="ARBA00022679"/>
    </source>
</evidence>
<feature type="domain" description="O-methyltransferase dimerisation" evidence="6">
    <location>
        <begin position="12"/>
        <end position="80"/>
    </location>
</feature>
<dbReference type="Proteomes" id="UP000516052">
    <property type="component" value="Chromosome"/>
</dbReference>
<keyword evidence="1 7" id="KW-0489">Methyltransferase</keyword>
<dbReference type="PANTHER" id="PTHR43712:SF2">
    <property type="entry name" value="O-METHYLTRANSFERASE CICE"/>
    <property type="match status" value="1"/>
</dbReference>
<keyword evidence="8" id="KW-1185">Reference proteome</keyword>
<evidence type="ECO:0000256" key="4">
    <source>
        <dbReference type="PIRSR" id="PIRSR005739-1"/>
    </source>
</evidence>
<dbReference type="Gene3D" id="3.40.50.150">
    <property type="entry name" value="Vaccinia Virus protein VP39"/>
    <property type="match status" value="1"/>
</dbReference>
<evidence type="ECO:0000256" key="1">
    <source>
        <dbReference type="ARBA" id="ARBA00022603"/>
    </source>
</evidence>
<dbReference type="KEGG" id="sroi:IAG44_38895"/>
<dbReference type="AlphaFoldDB" id="A0A7H0IPW6"/>
<sequence length="335" mass="35459">MHLLLGMVWGNTISAAVTATAKLKIADHITDVPRPCEEIAEAAGTDPAATRRLLRALVSLSLLTENKQDCFALTEAGALLRDDAPDSYGQAAAVFGDEGLWQGSRGMTHSVRTGAPAFDAFMGTGLFGYLERHPEDHARFNAAMGQASRTLVPALLAHVDFGSATEVVDVGGGDGTLVAAVLGRHPHLRGTVFDTAQGATEAERTLRAAGVADRASVRHGDFFEEVPATGDLYLLKNILHDWDDAHCARIVARCRAAMRPGNRLMIIAPVLPDRATAGAATASYLNDLTMLVNLGGRERTRAEYRSLLSDGGFTVTGFQELPGAAGFFAVHATAV</sequence>
<dbReference type="CDD" id="cd02440">
    <property type="entry name" value="AdoMet_MTases"/>
    <property type="match status" value="1"/>
</dbReference>
<gene>
    <name evidence="7" type="ORF">IAG44_38895</name>
</gene>
<evidence type="ECO:0000256" key="3">
    <source>
        <dbReference type="ARBA" id="ARBA00022691"/>
    </source>
</evidence>
<dbReference type="InterPro" id="IPR001077">
    <property type="entry name" value="COMT_C"/>
</dbReference>
<organism evidence="7 8">
    <name type="scientific">Streptomyces roseirectus</name>
    <dbReference type="NCBI Taxonomy" id="2768066"/>
    <lineage>
        <taxon>Bacteria</taxon>
        <taxon>Bacillati</taxon>
        <taxon>Actinomycetota</taxon>
        <taxon>Actinomycetes</taxon>
        <taxon>Kitasatosporales</taxon>
        <taxon>Streptomycetaceae</taxon>
        <taxon>Streptomyces</taxon>
    </lineage>
</organism>
<accession>A0A7H0IPW6</accession>
<dbReference type="SUPFAM" id="SSF46785">
    <property type="entry name" value="Winged helix' DNA-binding domain"/>
    <property type="match status" value="1"/>
</dbReference>
<dbReference type="Gene3D" id="1.10.287.1350">
    <property type="match status" value="1"/>
</dbReference>
<dbReference type="Pfam" id="PF08100">
    <property type="entry name" value="Dimerisation"/>
    <property type="match status" value="1"/>
</dbReference>
<dbReference type="InterPro" id="IPR036390">
    <property type="entry name" value="WH_DNA-bd_sf"/>
</dbReference>
<keyword evidence="2 7" id="KW-0808">Transferase</keyword>
<evidence type="ECO:0000313" key="8">
    <source>
        <dbReference type="Proteomes" id="UP000516052"/>
    </source>
</evidence>
<dbReference type="InterPro" id="IPR012967">
    <property type="entry name" value="COMT_dimerisation"/>
</dbReference>
<dbReference type="SUPFAM" id="SSF53335">
    <property type="entry name" value="S-adenosyl-L-methionine-dependent methyltransferases"/>
    <property type="match status" value="1"/>
</dbReference>
<keyword evidence="3" id="KW-0949">S-adenosyl-L-methionine</keyword>
<evidence type="ECO:0000313" key="7">
    <source>
        <dbReference type="EMBL" id="QNP74832.1"/>
    </source>
</evidence>
<dbReference type="Pfam" id="PF00891">
    <property type="entry name" value="Methyltransf_2"/>
    <property type="match status" value="1"/>
</dbReference>
<feature type="domain" description="O-methyltransferase C-terminal" evidence="5">
    <location>
        <begin position="108"/>
        <end position="313"/>
    </location>
</feature>